<dbReference type="AlphaFoldDB" id="A0A1I5XNR6"/>
<protein>
    <submittedName>
        <fullName evidence="1">Uncharacterized protein</fullName>
    </submittedName>
</protein>
<accession>A0A1I5XNR6</accession>
<sequence length="26" mass="3126">HYTERGDFFVYEIEKGAVKGHFFTTF</sequence>
<name>A0A1I5XNR6_9BACI</name>
<organism evidence="1 2">
    <name type="scientific">Salibacterium halotolerans</name>
    <dbReference type="NCBI Taxonomy" id="1884432"/>
    <lineage>
        <taxon>Bacteria</taxon>
        <taxon>Bacillati</taxon>
        <taxon>Bacillota</taxon>
        <taxon>Bacilli</taxon>
        <taxon>Bacillales</taxon>
        <taxon>Bacillaceae</taxon>
    </lineage>
</organism>
<proteinExistence type="predicted"/>
<feature type="non-terminal residue" evidence="1">
    <location>
        <position position="1"/>
    </location>
</feature>
<dbReference type="Proteomes" id="UP000198892">
    <property type="component" value="Unassembled WGS sequence"/>
</dbReference>
<dbReference type="EMBL" id="FOXD01000030">
    <property type="protein sequence ID" value="SFQ33588.1"/>
    <property type="molecule type" value="Genomic_DNA"/>
</dbReference>
<gene>
    <name evidence="1" type="ORF">SAMN05518683_1301</name>
</gene>
<evidence type="ECO:0000313" key="2">
    <source>
        <dbReference type="Proteomes" id="UP000198892"/>
    </source>
</evidence>
<evidence type="ECO:0000313" key="1">
    <source>
        <dbReference type="EMBL" id="SFQ33588.1"/>
    </source>
</evidence>
<reference evidence="2" key="1">
    <citation type="submission" date="2016-10" db="EMBL/GenBank/DDBJ databases">
        <authorList>
            <person name="Varghese N."/>
            <person name="Submissions S."/>
        </authorList>
    </citation>
    <scope>NUCLEOTIDE SEQUENCE [LARGE SCALE GENOMIC DNA]</scope>
    <source>
        <strain evidence="2">S7</strain>
    </source>
</reference>
<keyword evidence="2" id="KW-1185">Reference proteome</keyword>